<dbReference type="AlphaFoldDB" id="A0A6C0CG62"/>
<reference evidence="1" key="1">
    <citation type="journal article" date="2020" name="Nature">
        <title>Giant virus diversity and host interactions through global metagenomics.</title>
        <authorList>
            <person name="Schulz F."/>
            <person name="Roux S."/>
            <person name="Paez-Espino D."/>
            <person name="Jungbluth S."/>
            <person name="Walsh D.A."/>
            <person name="Denef V.J."/>
            <person name="McMahon K.D."/>
            <person name="Konstantinidis K.T."/>
            <person name="Eloe-Fadrosh E.A."/>
            <person name="Kyrpides N.C."/>
            <person name="Woyke T."/>
        </authorList>
    </citation>
    <scope>NUCLEOTIDE SEQUENCE</scope>
    <source>
        <strain evidence="1">GVMAG-M-3300020595-32</strain>
    </source>
</reference>
<dbReference type="EMBL" id="MN739396">
    <property type="protein sequence ID" value="QHT02604.1"/>
    <property type="molecule type" value="Genomic_DNA"/>
</dbReference>
<sequence length="133" mass="15896">MGYLSIKELDENKIHIHNTSNYYSLSYKQTYVKLSSILIELNNVSVNINNGYYITIKDEKSINELKKLDDFLIKNIFNYKGILHENDSEYYLYLKKNEYLDNFMEDFTNEKIYINIIKLKKTASHIFPIVYVL</sequence>
<accession>A0A6C0CG62</accession>
<proteinExistence type="predicted"/>
<organism evidence="1">
    <name type="scientific">viral metagenome</name>
    <dbReference type="NCBI Taxonomy" id="1070528"/>
    <lineage>
        <taxon>unclassified sequences</taxon>
        <taxon>metagenomes</taxon>
        <taxon>organismal metagenomes</taxon>
    </lineage>
</organism>
<protein>
    <submittedName>
        <fullName evidence="1">Uncharacterized protein</fullName>
    </submittedName>
</protein>
<name>A0A6C0CG62_9ZZZZ</name>
<evidence type="ECO:0000313" key="1">
    <source>
        <dbReference type="EMBL" id="QHT02604.1"/>
    </source>
</evidence>